<feature type="binding site" evidence="17">
    <location>
        <position position="64"/>
    </location>
    <ligand>
        <name>[4Fe-4S] cluster</name>
        <dbReference type="ChEBI" id="CHEBI:49883"/>
        <note>4Fe-4S-S-AdoMet</note>
    </ligand>
</feature>
<dbReference type="InterPro" id="IPR006638">
    <property type="entry name" value="Elp3/MiaA/NifB-like_rSAM"/>
</dbReference>
<comment type="similarity">
    <text evidence="3 15">Belongs to the anaerobic coproporphyrinogen-III oxidase family.</text>
</comment>
<dbReference type="SMART" id="SM00729">
    <property type="entry name" value="Elp3"/>
    <property type="match status" value="1"/>
</dbReference>
<evidence type="ECO:0000256" key="12">
    <source>
        <dbReference type="ARBA" id="ARBA00023244"/>
    </source>
</evidence>
<evidence type="ECO:0000256" key="14">
    <source>
        <dbReference type="ARBA" id="ARBA00048321"/>
    </source>
</evidence>
<gene>
    <name evidence="19" type="ORF">ABB55_09580</name>
</gene>
<evidence type="ECO:0000313" key="20">
    <source>
        <dbReference type="Proteomes" id="UP000048984"/>
    </source>
</evidence>
<dbReference type="PIRSF" id="PIRSF000167">
    <property type="entry name" value="HemN"/>
    <property type="match status" value="1"/>
</dbReference>
<dbReference type="Gene3D" id="3.80.30.20">
    <property type="entry name" value="tm_1862 like domain"/>
    <property type="match status" value="1"/>
</dbReference>
<evidence type="ECO:0000256" key="7">
    <source>
        <dbReference type="ARBA" id="ARBA00022691"/>
    </source>
</evidence>
<dbReference type="GO" id="GO:0051989">
    <property type="term" value="F:coproporphyrinogen dehydrogenase activity"/>
    <property type="evidence" value="ECO:0007669"/>
    <property type="project" value="UniProtKB-EC"/>
</dbReference>
<organism evidence="19 20">
    <name type="scientific">Prosthecodimorpha hirschii</name>
    <dbReference type="NCBI Taxonomy" id="665126"/>
    <lineage>
        <taxon>Bacteria</taxon>
        <taxon>Pseudomonadati</taxon>
        <taxon>Pseudomonadota</taxon>
        <taxon>Alphaproteobacteria</taxon>
        <taxon>Hyphomicrobiales</taxon>
        <taxon>Ancalomicrobiaceae</taxon>
        <taxon>Prosthecodimorpha</taxon>
    </lineage>
</organism>
<dbReference type="InterPro" id="IPR023404">
    <property type="entry name" value="rSAM_horseshoe"/>
</dbReference>
<dbReference type="STRING" id="665126.ABB55_09580"/>
<comment type="cofactor">
    <cofactor evidence="15 17">
        <name>[4Fe-4S] cluster</name>
        <dbReference type="ChEBI" id="CHEBI:49883"/>
    </cofactor>
    <text evidence="15 17">Binds 1 [4Fe-4S] cluster. The cluster is coordinated with 3 cysteines and an exchangeable S-adenosyl-L-methionine.</text>
</comment>
<keyword evidence="6 15" id="KW-0963">Cytoplasm</keyword>
<feature type="binding site" evidence="16">
    <location>
        <position position="108"/>
    </location>
    <ligand>
        <name>S-adenosyl-L-methionine</name>
        <dbReference type="ChEBI" id="CHEBI:59789"/>
        <label>1</label>
    </ligand>
</feature>
<feature type="binding site" evidence="16">
    <location>
        <position position="51"/>
    </location>
    <ligand>
        <name>S-adenosyl-L-methionine</name>
        <dbReference type="ChEBI" id="CHEBI:59789"/>
        <label>1</label>
    </ligand>
</feature>
<evidence type="ECO:0000256" key="10">
    <source>
        <dbReference type="ARBA" id="ARBA00023004"/>
    </source>
</evidence>
<comment type="subunit">
    <text evidence="4">Monomer.</text>
</comment>
<dbReference type="InterPro" id="IPR007197">
    <property type="entry name" value="rSAM"/>
</dbReference>
<evidence type="ECO:0000256" key="15">
    <source>
        <dbReference type="PIRNR" id="PIRNR000167"/>
    </source>
</evidence>
<dbReference type="GO" id="GO:0046872">
    <property type="term" value="F:metal ion binding"/>
    <property type="evidence" value="ECO:0007669"/>
    <property type="project" value="UniProtKB-KW"/>
</dbReference>
<proteinExistence type="inferred from homology"/>
<dbReference type="NCBIfam" id="TIGR00538">
    <property type="entry name" value="hemN"/>
    <property type="match status" value="1"/>
</dbReference>
<dbReference type="CDD" id="cd01335">
    <property type="entry name" value="Radical_SAM"/>
    <property type="match status" value="1"/>
</dbReference>
<evidence type="ECO:0000313" key="19">
    <source>
        <dbReference type="EMBL" id="KPL55781.1"/>
    </source>
</evidence>
<dbReference type="GO" id="GO:0005737">
    <property type="term" value="C:cytoplasm"/>
    <property type="evidence" value="ECO:0007669"/>
    <property type="project" value="UniProtKB-SubCell"/>
</dbReference>
<feature type="binding site" evidence="16">
    <location>
        <position position="325"/>
    </location>
    <ligand>
        <name>S-adenosyl-L-methionine</name>
        <dbReference type="ChEBI" id="CHEBI:59789"/>
        <label>1</label>
    </ligand>
</feature>
<evidence type="ECO:0000256" key="3">
    <source>
        <dbReference type="ARBA" id="ARBA00005493"/>
    </source>
</evidence>
<dbReference type="EMBL" id="LJYW01000001">
    <property type="protein sequence ID" value="KPL55781.1"/>
    <property type="molecule type" value="Genomic_DNA"/>
</dbReference>
<feature type="binding site" evidence="16">
    <location>
        <begin position="63"/>
        <end position="65"/>
    </location>
    <ligand>
        <name>S-adenosyl-L-methionine</name>
        <dbReference type="ChEBI" id="CHEBI:59789"/>
        <label>2</label>
    </ligand>
</feature>
<accession>A0A0P6W9E1</accession>
<feature type="domain" description="Radical SAM core" evidence="18">
    <location>
        <begin position="42"/>
        <end position="279"/>
    </location>
</feature>
<dbReference type="InterPro" id="IPR004558">
    <property type="entry name" value="Coprogen_oxidase_HemN"/>
</dbReference>
<dbReference type="GO" id="GO:0004109">
    <property type="term" value="F:coproporphyrinogen oxidase activity"/>
    <property type="evidence" value="ECO:0007669"/>
    <property type="project" value="InterPro"/>
</dbReference>
<dbReference type="AlphaFoldDB" id="A0A0P6W9E1"/>
<evidence type="ECO:0000256" key="17">
    <source>
        <dbReference type="PIRSR" id="PIRSR000167-2"/>
    </source>
</evidence>
<keyword evidence="11 15" id="KW-0411">Iron-sulfur</keyword>
<evidence type="ECO:0000256" key="2">
    <source>
        <dbReference type="ARBA" id="ARBA00004785"/>
    </source>
</evidence>
<dbReference type="GO" id="GO:0006782">
    <property type="term" value="P:protoporphyrinogen IX biosynthetic process"/>
    <property type="evidence" value="ECO:0007669"/>
    <property type="project" value="UniProtKB-UniPathway"/>
</dbReference>
<dbReference type="UniPathway" id="UPA00251">
    <property type="reaction ID" value="UER00323"/>
</dbReference>
<feature type="binding site" evidence="16">
    <location>
        <position position="141"/>
    </location>
    <ligand>
        <name>S-adenosyl-L-methionine</name>
        <dbReference type="ChEBI" id="CHEBI:59789"/>
        <label>1</label>
    </ligand>
</feature>
<dbReference type="SFLD" id="SFLDG01082">
    <property type="entry name" value="B12-binding_domain_containing"/>
    <property type="match status" value="1"/>
</dbReference>
<dbReference type="InterPro" id="IPR034505">
    <property type="entry name" value="Coproporphyrinogen-III_oxidase"/>
</dbReference>
<dbReference type="Pfam" id="PF06969">
    <property type="entry name" value="HemN_C"/>
    <property type="match status" value="1"/>
</dbReference>
<comment type="function">
    <text evidence="13">Involved in the heme biosynthesis. Catalyzes the anaerobic oxidative decarboxylation of propionate groups of rings A and B of coproporphyrinogen III to yield the vinyl groups in protoporphyrinogen IX.</text>
</comment>
<evidence type="ECO:0000256" key="13">
    <source>
        <dbReference type="ARBA" id="ARBA00024295"/>
    </source>
</evidence>
<keyword evidence="5 15" id="KW-0004">4Fe-4S</keyword>
<dbReference type="SFLD" id="SFLDG01065">
    <property type="entry name" value="anaerobic_coproporphyrinogen-I"/>
    <property type="match status" value="1"/>
</dbReference>
<keyword evidence="9 15" id="KW-0560">Oxidoreductase</keyword>
<comment type="pathway">
    <text evidence="2 15">Porphyrin-containing compound metabolism; protoporphyrin-IX biosynthesis; protoporphyrinogen-IX from coproporphyrinogen-III (AdoMet route): step 1/1.</text>
</comment>
<dbReference type="PANTHER" id="PTHR13932">
    <property type="entry name" value="COPROPORPHYRINIGEN III OXIDASE"/>
    <property type="match status" value="1"/>
</dbReference>
<feature type="binding site" evidence="16">
    <location>
        <position position="239"/>
    </location>
    <ligand>
        <name>S-adenosyl-L-methionine</name>
        <dbReference type="ChEBI" id="CHEBI:59789"/>
        <label>2</label>
    </ligand>
</feature>
<evidence type="ECO:0000256" key="9">
    <source>
        <dbReference type="ARBA" id="ARBA00023002"/>
    </source>
</evidence>
<dbReference type="SUPFAM" id="SSF102114">
    <property type="entry name" value="Radical SAM enzymes"/>
    <property type="match status" value="1"/>
</dbReference>
<evidence type="ECO:0000256" key="11">
    <source>
        <dbReference type="ARBA" id="ARBA00023014"/>
    </source>
</evidence>
<dbReference type="SFLD" id="SFLDS00029">
    <property type="entry name" value="Radical_SAM"/>
    <property type="match status" value="1"/>
</dbReference>
<feature type="binding site" evidence="16">
    <location>
        <position position="205"/>
    </location>
    <ligand>
        <name>S-adenosyl-L-methionine</name>
        <dbReference type="ChEBI" id="CHEBI:59789"/>
        <label>2</label>
    </ligand>
</feature>
<dbReference type="PROSITE" id="PS51918">
    <property type="entry name" value="RADICAL_SAM"/>
    <property type="match status" value="1"/>
</dbReference>
<dbReference type="Gene3D" id="1.10.10.920">
    <property type="match status" value="1"/>
</dbReference>
<comment type="caution">
    <text evidence="19">The sequence shown here is derived from an EMBL/GenBank/DDBJ whole genome shotgun (WGS) entry which is preliminary data.</text>
</comment>
<dbReference type="InterPro" id="IPR058240">
    <property type="entry name" value="rSAM_sf"/>
</dbReference>
<feature type="binding site" evidence="17">
    <location>
        <position position="61"/>
    </location>
    <ligand>
        <name>[4Fe-4S] cluster</name>
        <dbReference type="ChEBI" id="CHEBI:49883"/>
        <note>4Fe-4S-S-AdoMet</note>
    </ligand>
</feature>
<feature type="binding site" evidence="17">
    <location>
        <position position="57"/>
    </location>
    <ligand>
        <name>[4Fe-4S] cluster</name>
        <dbReference type="ChEBI" id="CHEBI:49883"/>
        <note>4Fe-4S-S-AdoMet</note>
    </ligand>
</feature>
<keyword evidence="7 15" id="KW-0949">S-adenosyl-L-methionine</keyword>
<dbReference type="GO" id="GO:0051539">
    <property type="term" value="F:4 iron, 4 sulfur cluster binding"/>
    <property type="evidence" value="ECO:0007669"/>
    <property type="project" value="UniProtKB-KW"/>
</dbReference>
<name>A0A0P6W9E1_9HYPH</name>
<keyword evidence="12 15" id="KW-0627">Porphyrin biosynthesis</keyword>
<dbReference type="EC" id="1.3.98.3" evidence="15"/>
<comment type="catalytic activity">
    <reaction evidence="14 15">
        <text>coproporphyrinogen III + 2 S-adenosyl-L-methionine = protoporphyrinogen IX + 2 5'-deoxyadenosine + 2 L-methionine + 2 CO2</text>
        <dbReference type="Rhea" id="RHEA:15425"/>
        <dbReference type="ChEBI" id="CHEBI:16526"/>
        <dbReference type="ChEBI" id="CHEBI:17319"/>
        <dbReference type="ChEBI" id="CHEBI:57307"/>
        <dbReference type="ChEBI" id="CHEBI:57309"/>
        <dbReference type="ChEBI" id="CHEBI:57844"/>
        <dbReference type="ChEBI" id="CHEBI:59789"/>
        <dbReference type="EC" id="1.3.98.3"/>
    </reaction>
</comment>
<feature type="binding site" evidence="16">
    <location>
        <begin position="109"/>
        <end position="110"/>
    </location>
    <ligand>
        <name>S-adenosyl-L-methionine</name>
        <dbReference type="ChEBI" id="CHEBI:59789"/>
        <label>2</label>
    </ligand>
</feature>
<evidence type="ECO:0000259" key="18">
    <source>
        <dbReference type="PROSITE" id="PS51918"/>
    </source>
</evidence>
<keyword evidence="8 15" id="KW-0479">Metal-binding</keyword>
<evidence type="ECO:0000256" key="4">
    <source>
        <dbReference type="ARBA" id="ARBA00011245"/>
    </source>
</evidence>
<sequence>MNTSLHARYAARTVPRYTSYPTAPHFTGAVGADLYESWLAALAPEAPVSLYLHVPYCRAICHYCGCHTKAARRDDPVVDYAERLVDEIGLVADTIGQRLGVAHVHWGGGTPSLLPAPSFRAVVAALTSRFRFLDGAEHAIELDPRTVTPELAVMLAEAGITRTSLGVQDFDPAVQTAMGRVQPFPVVEQAVAALRAVGIEAINFDLMYGLPHQTAETIRSTVDLAMRLGPTRIALFGYAHVPWFKKHQRLIDEMALPGATERLALEATAREALAACGFLPIGLDHFARPDDEMARAEADGTLRRNFQGYTTDQADTLIGFGASSIGRMPQGFVQNDPDIGRWSRAVEAGRLPVVKGKALDADDRLRGAIIERLMCDYRVDLAAVTAAHGVGLAAIADGVERLAELTRDGLVAIEGNTIIITEAGRPFVRLAAAAFDAYLAQAAARHSMAV</sequence>
<dbReference type="Pfam" id="PF04055">
    <property type="entry name" value="Radical_SAM"/>
    <property type="match status" value="1"/>
</dbReference>
<reference evidence="19 20" key="1">
    <citation type="submission" date="2015-09" db="EMBL/GenBank/DDBJ databases">
        <authorList>
            <person name="Jackson K.R."/>
            <person name="Lunt B.L."/>
            <person name="Fisher J.N.B."/>
            <person name="Gardner A.V."/>
            <person name="Bailey M.E."/>
            <person name="Deus L.M."/>
            <person name="Earl A.S."/>
            <person name="Gibby P.D."/>
            <person name="Hartmann K.A."/>
            <person name="Liu J.E."/>
            <person name="Manci A.M."/>
            <person name="Nielsen D.A."/>
            <person name="Solomon M.B."/>
            <person name="Breakwell D.P."/>
            <person name="Burnett S.H."/>
            <person name="Grose J.H."/>
        </authorList>
    </citation>
    <scope>NUCLEOTIDE SEQUENCE [LARGE SCALE GENOMIC DNA]</scope>
    <source>
        <strain evidence="19 20">16</strain>
    </source>
</reference>
<comment type="subcellular location">
    <subcellularLocation>
        <location evidence="1 15">Cytoplasm</location>
    </subcellularLocation>
</comment>
<keyword evidence="20" id="KW-1185">Reference proteome</keyword>
<protein>
    <recommendedName>
        <fullName evidence="15">Coproporphyrinogen-III oxidase</fullName>
        <ecNumber evidence="15">1.3.98.3</ecNumber>
    </recommendedName>
</protein>
<evidence type="ECO:0000256" key="8">
    <source>
        <dbReference type="ARBA" id="ARBA00022723"/>
    </source>
</evidence>
<feature type="binding site" evidence="16">
    <location>
        <position position="168"/>
    </location>
    <ligand>
        <name>S-adenosyl-L-methionine</name>
        <dbReference type="ChEBI" id="CHEBI:59789"/>
        <label>2</label>
    </ligand>
</feature>
<keyword evidence="10 15" id="KW-0408">Iron</keyword>
<dbReference type="InterPro" id="IPR010723">
    <property type="entry name" value="HemN_C"/>
</dbReference>
<evidence type="ECO:0000256" key="16">
    <source>
        <dbReference type="PIRSR" id="PIRSR000167-1"/>
    </source>
</evidence>
<dbReference type="PANTHER" id="PTHR13932:SF6">
    <property type="entry name" value="OXYGEN-INDEPENDENT COPROPORPHYRINOGEN III OXIDASE"/>
    <property type="match status" value="1"/>
</dbReference>
<evidence type="ECO:0000256" key="5">
    <source>
        <dbReference type="ARBA" id="ARBA00022485"/>
    </source>
</evidence>
<dbReference type="Proteomes" id="UP000048984">
    <property type="component" value="Unassembled WGS sequence"/>
</dbReference>
<evidence type="ECO:0000256" key="6">
    <source>
        <dbReference type="ARBA" id="ARBA00022490"/>
    </source>
</evidence>
<reference evidence="19 20" key="2">
    <citation type="submission" date="2015-10" db="EMBL/GenBank/DDBJ databases">
        <title>Draft Genome Sequence of Prosthecomicrobium hirschii ATCC 27832.</title>
        <authorList>
            <person name="Daniel J."/>
            <person name="Givan S.A."/>
            <person name="Brun Y.V."/>
            <person name="Brown P.J."/>
        </authorList>
    </citation>
    <scope>NUCLEOTIDE SEQUENCE [LARGE SCALE GENOMIC DNA]</scope>
    <source>
        <strain evidence="19 20">16</strain>
    </source>
</reference>
<evidence type="ECO:0000256" key="1">
    <source>
        <dbReference type="ARBA" id="ARBA00004496"/>
    </source>
</evidence>
<feature type="binding site" evidence="16">
    <location>
        <position position="180"/>
    </location>
    <ligand>
        <name>S-adenosyl-L-methionine</name>
        <dbReference type="ChEBI" id="CHEBI:59789"/>
        <label>2</label>
    </ligand>
</feature>
<dbReference type="RefSeq" id="WP_054361948.1">
    <property type="nucleotide sequence ID" value="NZ_LJYW01000001.1"/>
</dbReference>